<dbReference type="Gene3D" id="3.40.50.1820">
    <property type="entry name" value="alpha/beta hydrolase"/>
    <property type="match status" value="1"/>
</dbReference>
<dbReference type="OrthoDB" id="2152248at2759"/>
<sequence>MASPVDPMVKTYPMPAPKVSKKVFPIAGILCAVYGLDELPAQAKEVSCLYLMHPRLSTADSMEGFACHAIADWNSRLREGRVSPSQENKGLIAVAFDQRNHGSRLVDKLSNGAWREGNPKHAQDMFATFQGTARDVSLLIDFMDAYAFPDASRKITTNLALGVSLGGHAAWSCILHEPRITNAVIIIGSPDYTSLMTERAKLSKLSTWKDSTPPGSQFLGSESFPQSLMDSIRKYDPARYFLSQMSDPAVAEPMLHGTLPEPTEREKNAICPLMTRCLQGKRILLISGGKDKLVPYARGEPFLTWLKKAISPGGWFADGAVTLEDLIDEEAGHEVTPRMMEQSIRFIGESLAADVENTQPKVRTSKI</sequence>
<dbReference type="AlphaFoldDB" id="A0A0G2J554"/>
<dbReference type="VEuPathDB" id="FungiDB:EMCG_07825"/>
<gene>
    <name evidence="1" type="ORF">EMCG_07825</name>
</gene>
<evidence type="ECO:0008006" key="3">
    <source>
        <dbReference type="Google" id="ProtNLM"/>
    </source>
</evidence>
<name>A0A0G2J554_9EURO</name>
<evidence type="ECO:0000313" key="1">
    <source>
        <dbReference type="EMBL" id="KKZ66434.1"/>
    </source>
</evidence>
<reference evidence="2" key="1">
    <citation type="journal article" date="2015" name="PLoS Genet.">
        <title>The dynamic genome and transcriptome of the human fungal pathogen Blastomyces and close relative Emmonsia.</title>
        <authorList>
            <person name="Munoz J.F."/>
            <person name="Gauthier G.M."/>
            <person name="Desjardins C.A."/>
            <person name="Gallo J.E."/>
            <person name="Holder J."/>
            <person name="Sullivan T.D."/>
            <person name="Marty A.J."/>
            <person name="Carmen J.C."/>
            <person name="Chen Z."/>
            <person name="Ding L."/>
            <person name="Gujja S."/>
            <person name="Magrini V."/>
            <person name="Misas E."/>
            <person name="Mitreva M."/>
            <person name="Priest M."/>
            <person name="Saif S."/>
            <person name="Whiston E.A."/>
            <person name="Young S."/>
            <person name="Zeng Q."/>
            <person name="Goldman W.E."/>
            <person name="Mardis E.R."/>
            <person name="Taylor J.W."/>
            <person name="McEwen J.G."/>
            <person name="Clay O.K."/>
            <person name="Klein B.S."/>
            <person name="Cuomo C.A."/>
        </authorList>
    </citation>
    <scope>NUCLEOTIDE SEQUENCE [LARGE SCALE GENOMIC DNA]</scope>
    <source>
        <strain evidence="2">UAMH 3008</strain>
    </source>
</reference>
<protein>
    <recommendedName>
        <fullName evidence="3">AB hydrolase-1 domain-containing protein</fullName>
    </recommendedName>
</protein>
<organism evidence="1 2">
    <name type="scientific">[Emmonsia] crescens</name>
    <dbReference type="NCBI Taxonomy" id="73230"/>
    <lineage>
        <taxon>Eukaryota</taxon>
        <taxon>Fungi</taxon>
        <taxon>Dikarya</taxon>
        <taxon>Ascomycota</taxon>
        <taxon>Pezizomycotina</taxon>
        <taxon>Eurotiomycetes</taxon>
        <taxon>Eurotiomycetidae</taxon>
        <taxon>Onygenales</taxon>
        <taxon>Ajellomycetaceae</taxon>
        <taxon>Emergomyces</taxon>
    </lineage>
</organism>
<proteinExistence type="predicted"/>
<dbReference type="PANTHER" id="PTHR47381:SF3">
    <property type="entry name" value="ALPHA_BETA-HYDROLASES SUPERFAMILY PROTEIN"/>
    <property type="match status" value="1"/>
</dbReference>
<evidence type="ECO:0000313" key="2">
    <source>
        <dbReference type="Proteomes" id="UP000034164"/>
    </source>
</evidence>
<dbReference type="Proteomes" id="UP000034164">
    <property type="component" value="Unassembled WGS sequence"/>
</dbReference>
<comment type="caution">
    <text evidence="1">The sequence shown here is derived from an EMBL/GenBank/DDBJ whole genome shotgun (WGS) entry which is preliminary data.</text>
</comment>
<dbReference type="InterPro" id="IPR029058">
    <property type="entry name" value="AB_hydrolase_fold"/>
</dbReference>
<dbReference type="PANTHER" id="PTHR47381">
    <property type="entry name" value="ALPHA/BETA-HYDROLASES SUPERFAMILY PROTEIN"/>
    <property type="match status" value="1"/>
</dbReference>
<dbReference type="EMBL" id="LCZI01000487">
    <property type="protein sequence ID" value="KKZ66434.1"/>
    <property type="molecule type" value="Genomic_DNA"/>
</dbReference>
<accession>A0A0G2J554</accession>
<dbReference type="SUPFAM" id="SSF53474">
    <property type="entry name" value="alpha/beta-Hydrolases"/>
    <property type="match status" value="1"/>
</dbReference>